<dbReference type="EMBL" id="JH930469">
    <property type="protein sequence ID" value="EKM59931.1"/>
    <property type="molecule type" value="Genomic_DNA"/>
</dbReference>
<dbReference type="KEGG" id="pco:PHACADRAFT_250739"/>
<feature type="compositionally biased region" description="Low complexity" evidence="1">
    <location>
        <begin position="47"/>
        <end position="65"/>
    </location>
</feature>
<name>K5VAP5_PHACS</name>
<organism evidence="2 3">
    <name type="scientific">Phanerochaete carnosa (strain HHB-10118-sp)</name>
    <name type="common">White-rot fungus</name>
    <name type="synonym">Peniophora carnosa</name>
    <dbReference type="NCBI Taxonomy" id="650164"/>
    <lineage>
        <taxon>Eukaryota</taxon>
        <taxon>Fungi</taxon>
        <taxon>Dikarya</taxon>
        <taxon>Basidiomycota</taxon>
        <taxon>Agaricomycotina</taxon>
        <taxon>Agaricomycetes</taxon>
        <taxon>Polyporales</taxon>
        <taxon>Phanerochaetaceae</taxon>
        <taxon>Phanerochaete</taxon>
    </lineage>
</organism>
<sequence>MELALNEAVAALHGSVAPQQPQQPSSPIPDAPPLGPVSTRSSPRLESAVSGPPTSSSSSPTADKASNGDIDMVGAEPLPPSSSTLPNGPSSESLILPIASFSSSTPVTPIAGPSKQPLFFVSPDSPPNDFGAGHSLAGGLSDFVPSGLLGDLPPTSPDKGKQRRYGVDSDIEVLDRPPTPPSSEKEKRVQGGSDVELVQSSDMGELAKAGAGRRWKAEVYILVPSPSVELQSLWGRIKKGPRVVGRRVLSSPESSNEDVDEIAEDFRGQFFLARVSSGADRRVADNETQRKEGM</sequence>
<reference evidence="2 3" key="1">
    <citation type="journal article" date="2012" name="BMC Genomics">
        <title>Comparative genomics of the white-rot fungi, Phanerochaete carnosa and P. chrysosporium, to elucidate the genetic basis of the distinct wood types they colonize.</title>
        <authorList>
            <person name="Suzuki H."/>
            <person name="MacDonald J."/>
            <person name="Syed K."/>
            <person name="Salamov A."/>
            <person name="Hori C."/>
            <person name="Aerts A."/>
            <person name="Henrissat B."/>
            <person name="Wiebenga A."/>
            <person name="vanKuyk P.A."/>
            <person name="Barry K."/>
            <person name="Lindquist E."/>
            <person name="LaButti K."/>
            <person name="Lapidus A."/>
            <person name="Lucas S."/>
            <person name="Coutinho P."/>
            <person name="Gong Y."/>
            <person name="Samejima M."/>
            <person name="Mahadevan R."/>
            <person name="Abou-Zaid M."/>
            <person name="de Vries R.P."/>
            <person name="Igarashi K."/>
            <person name="Yadav J.S."/>
            <person name="Grigoriev I.V."/>
            <person name="Master E.R."/>
        </authorList>
    </citation>
    <scope>NUCLEOTIDE SEQUENCE [LARGE SCALE GENOMIC DNA]</scope>
    <source>
        <strain evidence="2 3">HHB-10118-sp</strain>
    </source>
</reference>
<dbReference type="GeneID" id="18915012"/>
<gene>
    <name evidence="2" type="ORF">PHACADRAFT_250739</name>
</gene>
<evidence type="ECO:0000313" key="3">
    <source>
        <dbReference type="Proteomes" id="UP000008370"/>
    </source>
</evidence>
<evidence type="ECO:0000256" key="1">
    <source>
        <dbReference type="SAM" id="MobiDB-lite"/>
    </source>
</evidence>
<dbReference type="RefSeq" id="XP_007392480.1">
    <property type="nucleotide sequence ID" value="XM_007392418.1"/>
</dbReference>
<accession>K5VAP5</accession>
<keyword evidence="3" id="KW-1185">Reference proteome</keyword>
<dbReference type="OrthoDB" id="10687783at2759"/>
<feature type="compositionally biased region" description="Pro residues" evidence="1">
    <location>
        <begin position="24"/>
        <end position="35"/>
    </location>
</feature>
<dbReference type="Proteomes" id="UP000008370">
    <property type="component" value="Unassembled WGS sequence"/>
</dbReference>
<feature type="region of interest" description="Disordered" evidence="1">
    <location>
        <begin position="1"/>
        <end position="201"/>
    </location>
</feature>
<protein>
    <submittedName>
        <fullName evidence="2">Uncharacterized protein</fullName>
    </submittedName>
</protein>
<evidence type="ECO:0000313" key="2">
    <source>
        <dbReference type="EMBL" id="EKM59931.1"/>
    </source>
</evidence>
<dbReference type="InParanoid" id="K5VAP5"/>
<proteinExistence type="predicted"/>
<feature type="compositionally biased region" description="Polar residues" evidence="1">
    <location>
        <begin position="81"/>
        <end position="93"/>
    </location>
</feature>
<dbReference type="AlphaFoldDB" id="K5VAP5"/>
<dbReference type="HOGENOM" id="CLU_947005_0_0_1"/>